<reference evidence="1 2" key="1">
    <citation type="submission" date="2019-05" db="EMBL/GenBank/DDBJ databases">
        <title>Another draft genome of Portunus trituberculatus and its Hox gene families provides insights of decapod evolution.</title>
        <authorList>
            <person name="Jeong J.-H."/>
            <person name="Song I."/>
            <person name="Kim S."/>
            <person name="Choi T."/>
            <person name="Kim D."/>
            <person name="Ryu S."/>
            <person name="Kim W."/>
        </authorList>
    </citation>
    <scope>NUCLEOTIDE SEQUENCE [LARGE SCALE GENOMIC DNA]</scope>
    <source>
        <tissue evidence="1">Muscle</tissue>
    </source>
</reference>
<dbReference type="EMBL" id="VSRR010000398">
    <property type="protein sequence ID" value="MPC15044.1"/>
    <property type="molecule type" value="Genomic_DNA"/>
</dbReference>
<gene>
    <name evidence="1" type="ORF">E2C01_007826</name>
</gene>
<proteinExistence type="predicted"/>
<name>A0A5B7D281_PORTR</name>
<evidence type="ECO:0000313" key="1">
    <source>
        <dbReference type="EMBL" id="MPC15044.1"/>
    </source>
</evidence>
<keyword evidence="2" id="KW-1185">Reference proteome</keyword>
<evidence type="ECO:0000313" key="2">
    <source>
        <dbReference type="Proteomes" id="UP000324222"/>
    </source>
</evidence>
<organism evidence="1 2">
    <name type="scientific">Portunus trituberculatus</name>
    <name type="common">Swimming crab</name>
    <name type="synonym">Neptunus trituberculatus</name>
    <dbReference type="NCBI Taxonomy" id="210409"/>
    <lineage>
        <taxon>Eukaryota</taxon>
        <taxon>Metazoa</taxon>
        <taxon>Ecdysozoa</taxon>
        <taxon>Arthropoda</taxon>
        <taxon>Crustacea</taxon>
        <taxon>Multicrustacea</taxon>
        <taxon>Malacostraca</taxon>
        <taxon>Eumalacostraca</taxon>
        <taxon>Eucarida</taxon>
        <taxon>Decapoda</taxon>
        <taxon>Pleocyemata</taxon>
        <taxon>Brachyura</taxon>
        <taxon>Eubrachyura</taxon>
        <taxon>Portunoidea</taxon>
        <taxon>Portunidae</taxon>
        <taxon>Portuninae</taxon>
        <taxon>Portunus</taxon>
    </lineage>
</organism>
<protein>
    <submittedName>
        <fullName evidence="1">Uncharacterized protein</fullName>
    </submittedName>
</protein>
<comment type="caution">
    <text evidence="1">The sequence shown here is derived from an EMBL/GenBank/DDBJ whole genome shotgun (WGS) entry which is preliminary data.</text>
</comment>
<accession>A0A5B7D281</accession>
<dbReference type="AlphaFoldDB" id="A0A5B7D281"/>
<sequence length="61" mass="6695">MMLIHHNNAVCVTTLALPQLTTHARLFWHCDPQLGPSPRLLRQVSTTTKTDQAAAASGLCR</sequence>
<dbReference type="Proteomes" id="UP000324222">
    <property type="component" value="Unassembled WGS sequence"/>
</dbReference>